<protein>
    <recommendedName>
        <fullName evidence="4">DUF5666 domain-containing protein</fullName>
    </recommendedName>
</protein>
<evidence type="ECO:0000313" key="3">
    <source>
        <dbReference type="Proteomes" id="UP000315947"/>
    </source>
</evidence>
<keyword evidence="3" id="KW-1185">Reference proteome</keyword>
<sequence length="112" mass="12304">MKLAVSYLFIALLGFSSLVEAGDIAFGTLKGVKVYGFANDQSIRLVFNSDATHLKSDCNFVAKFTFSQHDEAFIDRVLSVALAAYMSGQKVRVHAVSDTCEGEFIAMQDSYF</sequence>
<dbReference type="EMBL" id="CP041614">
    <property type="protein sequence ID" value="QDO85866.1"/>
    <property type="molecule type" value="Genomic_DNA"/>
</dbReference>
<gene>
    <name evidence="2" type="ORF">FM037_24665</name>
</gene>
<accession>A0ABX5X9C2</accession>
<evidence type="ECO:0008006" key="4">
    <source>
        <dbReference type="Google" id="ProtNLM"/>
    </source>
</evidence>
<proteinExistence type="predicted"/>
<reference evidence="2 3" key="1">
    <citation type="submission" date="2019-07" db="EMBL/GenBank/DDBJ databases">
        <title>Shewanella sp. YLB-06 whole genomic sequence.</title>
        <authorList>
            <person name="Yu L."/>
        </authorList>
    </citation>
    <scope>NUCLEOTIDE SEQUENCE [LARGE SCALE GENOMIC DNA]</scope>
    <source>
        <strain evidence="2 3">YLB-06</strain>
    </source>
</reference>
<dbReference type="RefSeq" id="WP_144048178.1">
    <property type="nucleotide sequence ID" value="NZ_CP041614.1"/>
</dbReference>
<feature type="signal peptide" evidence="1">
    <location>
        <begin position="1"/>
        <end position="21"/>
    </location>
</feature>
<feature type="chain" id="PRO_5045068568" description="DUF5666 domain-containing protein" evidence="1">
    <location>
        <begin position="22"/>
        <end position="112"/>
    </location>
</feature>
<organism evidence="2 3">
    <name type="scientific">Shewanella psychropiezotolerans</name>
    <dbReference type="NCBI Taxonomy" id="2593655"/>
    <lineage>
        <taxon>Bacteria</taxon>
        <taxon>Pseudomonadati</taxon>
        <taxon>Pseudomonadota</taxon>
        <taxon>Gammaproteobacteria</taxon>
        <taxon>Alteromonadales</taxon>
        <taxon>Shewanellaceae</taxon>
        <taxon>Shewanella</taxon>
    </lineage>
</organism>
<dbReference type="Proteomes" id="UP000315947">
    <property type="component" value="Chromosome"/>
</dbReference>
<keyword evidence="1" id="KW-0732">Signal</keyword>
<name>A0ABX5X9C2_9GAMM</name>
<evidence type="ECO:0000313" key="2">
    <source>
        <dbReference type="EMBL" id="QDO85866.1"/>
    </source>
</evidence>
<evidence type="ECO:0000256" key="1">
    <source>
        <dbReference type="SAM" id="SignalP"/>
    </source>
</evidence>